<feature type="compositionally biased region" description="Polar residues" evidence="1">
    <location>
        <begin position="326"/>
        <end position="339"/>
    </location>
</feature>
<proteinExistence type="predicted"/>
<protein>
    <submittedName>
        <fullName evidence="2">Uncharacterized protein</fullName>
    </submittedName>
</protein>
<dbReference type="EMBL" id="JARBHB010000002">
    <property type="protein sequence ID" value="KAJ8892334.1"/>
    <property type="molecule type" value="Genomic_DNA"/>
</dbReference>
<evidence type="ECO:0000256" key="1">
    <source>
        <dbReference type="SAM" id="MobiDB-lite"/>
    </source>
</evidence>
<feature type="region of interest" description="Disordered" evidence="1">
    <location>
        <begin position="317"/>
        <end position="339"/>
    </location>
</feature>
<evidence type="ECO:0000313" key="3">
    <source>
        <dbReference type="Proteomes" id="UP001159363"/>
    </source>
</evidence>
<comment type="caution">
    <text evidence="2">The sequence shown here is derived from an EMBL/GenBank/DDBJ whole genome shotgun (WGS) entry which is preliminary data.</text>
</comment>
<name>A0ABQ9I6S3_9NEOP</name>
<reference evidence="2 3" key="1">
    <citation type="submission" date="2023-02" db="EMBL/GenBank/DDBJ databases">
        <title>LHISI_Scaffold_Assembly.</title>
        <authorList>
            <person name="Stuart O.P."/>
            <person name="Cleave R."/>
            <person name="Magrath M.J.L."/>
            <person name="Mikheyev A.S."/>
        </authorList>
    </citation>
    <scope>NUCLEOTIDE SEQUENCE [LARGE SCALE GENOMIC DNA]</scope>
    <source>
        <strain evidence="2">Daus_M_001</strain>
        <tissue evidence="2">Leg muscle</tissue>
    </source>
</reference>
<accession>A0ABQ9I6S3</accession>
<keyword evidence="3" id="KW-1185">Reference proteome</keyword>
<organism evidence="2 3">
    <name type="scientific">Dryococelus australis</name>
    <dbReference type="NCBI Taxonomy" id="614101"/>
    <lineage>
        <taxon>Eukaryota</taxon>
        <taxon>Metazoa</taxon>
        <taxon>Ecdysozoa</taxon>
        <taxon>Arthropoda</taxon>
        <taxon>Hexapoda</taxon>
        <taxon>Insecta</taxon>
        <taxon>Pterygota</taxon>
        <taxon>Neoptera</taxon>
        <taxon>Polyneoptera</taxon>
        <taxon>Phasmatodea</taxon>
        <taxon>Verophasmatodea</taxon>
        <taxon>Anareolatae</taxon>
        <taxon>Phasmatidae</taxon>
        <taxon>Eurycanthinae</taxon>
        <taxon>Dryococelus</taxon>
    </lineage>
</organism>
<gene>
    <name evidence="2" type="ORF">PR048_004914</name>
</gene>
<evidence type="ECO:0000313" key="2">
    <source>
        <dbReference type="EMBL" id="KAJ8892334.1"/>
    </source>
</evidence>
<feature type="region of interest" description="Disordered" evidence="1">
    <location>
        <begin position="42"/>
        <end position="82"/>
    </location>
</feature>
<sequence length="339" mass="37673">MATYNHISDSRSAGLPRRLSEDIFTIQAFLCQFPAENNATHIRRHGPERLGHRSRPRPPARLRSSEPPSWGGGRTKTAHSCPVGTSSEFLPHELLAVMFVGMIFFLHSPGLPNQLLPMPMFDKYYSGFTNAPLFERPAAVFERLACSPPTHGEPGSIPGRITPAFLHVGIVPDHASGWRVFSGIFRFSRPFIPVLLHTHLNHPHRASGAEGSVIAVVNGSSQSTGRRKLLRTAGFLIKPLEIPDVRGFRERTQAGIVKLVADVLGMAIDARLRSDDRQWLETPRQKCSEEIWADLNIQVLRADERSVWCSAGIEELGKREIPEQNPPTSDRAAQQHDSS</sequence>
<dbReference type="Proteomes" id="UP001159363">
    <property type="component" value="Chromosome 2"/>
</dbReference>